<sequence length="284" mass="30895">MYCHSRNRSSIVAALVGGISAALFFMTVSKIDAYPSESLANKVDARSNESQILRRYEVHEPKYNGTSKINHTVHKNMSKKKSKHRKNNKNNKYSSDKHSKKSGERNDNSKGSSYGAEERNDKGSLSKRYTINGRNYKYRYRLGNNKVRYSNQRYTNYRYSYTKPSYMTYRTSNNQYSTPQSPSNSPAPASAAAAAAAAAAAPAAAPAPAEAAAPAPLAASGGAGGSNYPFAVAGADCTGSTHRCVSFKSDHFLQCNHGKFILMSCPPTLGCMATSSETVVCNYK</sequence>
<proteinExistence type="predicted"/>
<dbReference type="Proteomes" id="UP000187429">
    <property type="component" value="Unassembled WGS sequence"/>
</dbReference>
<dbReference type="EMBL" id="LSSM01006836">
    <property type="protein sequence ID" value="OMJ09954.1"/>
    <property type="molecule type" value="Genomic_DNA"/>
</dbReference>
<organism evidence="2 3">
    <name type="scientific">Smittium culicis</name>
    <dbReference type="NCBI Taxonomy" id="133412"/>
    <lineage>
        <taxon>Eukaryota</taxon>
        <taxon>Fungi</taxon>
        <taxon>Fungi incertae sedis</taxon>
        <taxon>Zoopagomycota</taxon>
        <taxon>Kickxellomycotina</taxon>
        <taxon>Harpellomycetes</taxon>
        <taxon>Harpellales</taxon>
        <taxon>Legeriomycetaceae</taxon>
        <taxon>Smittium</taxon>
    </lineage>
</organism>
<feature type="compositionally biased region" description="Basic and acidic residues" evidence="1">
    <location>
        <begin position="94"/>
        <end position="108"/>
    </location>
</feature>
<keyword evidence="3" id="KW-1185">Reference proteome</keyword>
<feature type="region of interest" description="Disordered" evidence="1">
    <location>
        <begin position="57"/>
        <end position="128"/>
    </location>
</feature>
<evidence type="ECO:0000256" key="1">
    <source>
        <dbReference type="SAM" id="MobiDB-lite"/>
    </source>
</evidence>
<protein>
    <recommendedName>
        <fullName evidence="4">Carbohydrate-binding module family 19 domain-containing protein</fullName>
    </recommendedName>
</protein>
<accession>A0A1R1X5R3</accession>
<dbReference type="AlphaFoldDB" id="A0A1R1X5R3"/>
<evidence type="ECO:0000313" key="2">
    <source>
        <dbReference type="EMBL" id="OMJ09954.1"/>
    </source>
</evidence>
<gene>
    <name evidence="2" type="ORF">AYI69_g10438</name>
</gene>
<reference evidence="3" key="1">
    <citation type="submission" date="2017-01" db="EMBL/GenBank/DDBJ databases">
        <authorList>
            <person name="Wang Y."/>
            <person name="White M."/>
            <person name="Kvist S."/>
            <person name="Moncalvo J.-M."/>
        </authorList>
    </citation>
    <scope>NUCLEOTIDE SEQUENCE [LARGE SCALE GENOMIC DNA]</scope>
    <source>
        <strain evidence="3">ID-206-W2</strain>
    </source>
</reference>
<evidence type="ECO:0000313" key="3">
    <source>
        <dbReference type="Proteomes" id="UP000187429"/>
    </source>
</evidence>
<name>A0A1R1X5R3_9FUNG</name>
<evidence type="ECO:0008006" key="4">
    <source>
        <dbReference type="Google" id="ProtNLM"/>
    </source>
</evidence>
<comment type="caution">
    <text evidence="2">The sequence shown here is derived from an EMBL/GenBank/DDBJ whole genome shotgun (WGS) entry which is preliminary data.</text>
</comment>
<feature type="compositionally biased region" description="Basic residues" evidence="1">
    <location>
        <begin position="71"/>
        <end position="89"/>
    </location>
</feature>